<gene>
    <name evidence="2" type="ordered locus">MTR_7g087805</name>
</gene>
<evidence type="ECO:0000313" key="2">
    <source>
        <dbReference type="EMBL" id="KEH23555.1"/>
    </source>
</evidence>
<protein>
    <submittedName>
        <fullName evidence="2 3">Uncharacterized protein</fullName>
    </submittedName>
</protein>
<dbReference type="EMBL" id="CM001223">
    <property type="protein sequence ID" value="KEH23555.1"/>
    <property type="molecule type" value="Genomic_DNA"/>
</dbReference>
<reference evidence="3" key="3">
    <citation type="submission" date="2015-04" db="UniProtKB">
        <authorList>
            <consortium name="EnsemblPlants"/>
        </authorList>
    </citation>
    <scope>IDENTIFICATION</scope>
    <source>
        <strain evidence="3">cv. Jemalong A17</strain>
    </source>
</reference>
<evidence type="ECO:0000313" key="4">
    <source>
        <dbReference type="Proteomes" id="UP000002051"/>
    </source>
</evidence>
<dbReference type="AlphaFoldDB" id="A0A072UCH9"/>
<dbReference type="Proteomes" id="UP000002051">
    <property type="component" value="Unassembled WGS sequence"/>
</dbReference>
<feature type="region of interest" description="Disordered" evidence="1">
    <location>
        <begin position="1"/>
        <end position="30"/>
    </location>
</feature>
<proteinExistence type="predicted"/>
<dbReference type="HOGENOM" id="CLU_2726035_0_0_1"/>
<reference evidence="2 4" key="1">
    <citation type="journal article" date="2011" name="Nature">
        <title>The Medicago genome provides insight into the evolution of rhizobial symbioses.</title>
        <authorList>
            <person name="Young N.D."/>
            <person name="Debelle F."/>
            <person name="Oldroyd G.E."/>
            <person name="Geurts R."/>
            <person name="Cannon S.B."/>
            <person name="Udvardi M.K."/>
            <person name="Benedito V.A."/>
            <person name="Mayer K.F."/>
            <person name="Gouzy J."/>
            <person name="Schoof H."/>
            <person name="Van de Peer Y."/>
            <person name="Proost S."/>
            <person name="Cook D.R."/>
            <person name="Meyers B.C."/>
            <person name="Spannagl M."/>
            <person name="Cheung F."/>
            <person name="De Mita S."/>
            <person name="Krishnakumar V."/>
            <person name="Gundlach H."/>
            <person name="Zhou S."/>
            <person name="Mudge J."/>
            <person name="Bharti A.K."/>
            <person name="Murray J.D."/>
            <person name="Naoumkina M.A."/>
            <person name="Rosen B."/>
            <person name="Silverstein K.A."/>
            <person name="Tang H."/>
            <person name="Rombauts S."/>
            <person name="Zhao P.X."/>
            <person name="Zhou P."/>
            <person name="Barbe V."/>
            <person name="Bardou P."/>
            <person name="Bechner M."/>
            <person name="Bellec A."/>
            <person name="Berger A."/>
            <person name="Berges H."/>
            <person name="Bidwell S."/>
            <person name="Bisseling T."/>
            <person name="Choisne N."/>
            <person name="Couloux A."/>
            <person name="Denny R."/>
            <person name="Deshpande S."/>
            <person name="Dai X."/>
            <person name="Doyle J.J."/>
            <person name="Dudez A.M."/>
            <person name="Farmer A.D."/>
            <person name="Fouteau S."/>
            <person name="Franken C."/>
            <person name="Gibelin C."/>
            <person name="Gish J."/>
            <person name="Goldstein S."/>
            <person name="Gonzalez A.J."/>
            <person name="Green P.J."/>
            <person name="Hallab A."/>
            <person name="Hartog M."/>
            <person name="Hua A."/>
            <person name="Humphray S.J."/>
            <person name="Jeong D.H."/>
            <person name="Jing Y."/>
            <person name="Jocker A."/>
            <person name="Kenton S.M."/>
            <person name="Kim D.J."/>
            <person name="Klee K."/>
            <person name="Lai H."/>
            <person name="Lang C."/>
            <person name="Lin S."/>
            <person name="Macmil S.L."/>
            <person name="Magdelenat G."/>
            <person name="Matthews L."/>
            <person name="McCorrison J."/>
            <person name="Monaghan E.L."/>
            <person name="Mun J.H."/>
            <person name="Najar F.Z."/>
            <person name="Nicholson C."/>
            <person name="Noirot C."/>
            <person name="O'Bleness M."/>
            <person name="Paule C.R."/>
            <person name="Poulain J."/>
            <person name="Prion F."/>
            <person name="Qin B."/>
            <person name="Qu C."/>
            <person name="Retzel E.F."/>
            <person name="Riddle C."/>
            <person name="Sallet E."/>
            <person name="Samain S."/>
            <person name="Samson N."/>
            <person name="Sanders I."/>
            <person name="Saurat O."/>
            <person name="Scarpelli C."/>
            <person name="Schiex T."/>
            <person name="Segurens B."/>
            <person name="Severin A.J."/>
            <person name="Sherrier D.J."/>
            <person name="Shi R."/>
            <person name="Sims S."/>
            <person name="Singer S.R."/>
            <person name="Sinharoy S."/>
            <person name="Sterck L."/>
            <person name="Viollet A."/>
            <person name="Wang B.B."/>
            <person name="Wang K."/>
            <person name="Wang M."/>
            <person name="Wang X."/>
            <person name="Warfsmann J."/>
            <person name="Weissenbach J."/>
            <person name="White D.D."/>
            <person name="White J.D."/>
            <person name="Wiley G.B."/>
            <person name="Wincker P."/>
            <person name="Xing Y."/>
            <person name="Yang L."/>
            <person name="Yao Z."/>
            <person name="Ying F."/>
            <person name="Zhai J."/>
            <person name="Zhou L."/>
            <person name="Zuber A."/>
            <person name="Denarie J."/>
            <person name="Dixon R.A."/>
            <person name="May G.D."/>
            <person name="Schwartz D.C."/>
            <person name="Rogers J."/>
            <person name="Quetier F."/>
            <person name="Town C.D."/>
            <person name="Roe B.A."/>
        </authorList>
    </citation>
    <scope>NUCLEOTIDE SEQUENCE [LARGE SCALE GENOMIC DNA]</scope>
    <source>
        <strain evidence="2">A17</strain>
        <strain evidence="3 4">cv. Jemalong A17</strain>
    </source>
</reference>
<sequence length="72" mass="7901">MVSNCTCNKGSTKFPKSLTTSEHLSGDGSTPIPINIRRKVSFGCSIAYQLNQEYSRLATALRPKGPRWVKGD</sequence>
<evidence type="ECO:0000256" key="1">
    <source>
        <dbReference type="SAM" id="MobiDB-lite"/>
    </source>
</evidence>
<dbReference type="EnsemblPlants" id="KEH23555">
    <property type="protein sequence ID" value="KEH23555"/>
    <property type="gene ID" value="MTR_7g087805"/>
</dbReference>
<feature type="compositionally biased region" description="Polar residues" evidence="1">
    <location>
        <begin position="1"/>
        <end position="11"/>
    </location>
</feature>
<keyword evidence="4" id="KW-1185">Reference proteome</keyword>
<organism evidence="2 4">
    <name type="scientific">Medicago truncatula</name>
    <name type="common">Barrel medic</name>
    <name type="synonym">Medicago tribuloides</name>
    <dbReference type="NCBI Taxonomy" id="3880"/>
    <lineage>
        <taxon>Eukaryota</taxon>
        <taxon>Viridiplantae</taxon>
        <taxon>Streptophyta</taxon>
        <taxon>Embryophyta</taxon>
        <taxon>Tracheophyta</taxon>
        <taxon>Spermatophyta</taxon>
        <taxon>Magnoliopsida</taxon>
        <taxon>eudicotyledons</taxon>
        <taxon>Gunneridae</taxon>
        <taxon>Pentapetalae</taxon>
        <taxon>rosids</taxon>
        <taxon>fabids</taxon>
        <taxon>Fabales</taxon>
        <taxon>Fabaceae</taxon>
        <taxon>Papilionoideae</taxon>
        <taxon>50 kb inversion clade</taxon>
        <taxon>NPAAA clade</taxon>
        <taxon>Hologalegina</taxon>
        <taxon>IRL clade</taxon>
        <taxon>Trifolieae</taxon>
        <taxon>Medicago</taxon>
    </lineage>
</organism>
<reference evidence="2 4" key="2">
    <citation type="journal article" date="2014" name="BMC Genomics">
        <title>An improved genome release (version Mt4.0) for the model legume Medicago truncatula.</title>
        <authorList>
            <person name="Tang H."/>
            <person name="Krishnakumar V."/>
            <person name="Bidwell S."/>
            <person name="Rosen B."/>
            <person name="Chan A."/>
            <person name="Zhou S."/>
            <person name="Gentzbittel L."/>
            <person name="Childs K.L."/>
            <person name="Yandell M."/>
            <person name="Gundlach H."/>
            <person name="Mayer K.F."/>
            <person name="Schwartz D.C."/>
            <person name="Town C.D."/>
        </authorList>
    </citation>
    <scope>GENOME REANNOTATION</scope>
    <source>
        <strain evidence="2">A17</strain>
        <strain evidence="3 4">cv. Jemalong A17</strain>
    </source>
</reference>
<evidence type="ECO:0000313" key="3">
    <source>
        <dbReference type="EnsemblPlants" id="KEH23555"/>
    </source>
</evidence>
<name>A0A072UCH9_MEDTR</name>
<accession>A0A072UCH9</accession>